<dbReference type="InterPro" id="IPR050105">
    <property type="entry name" value="MoCo_biosynth_MoaA/MoaC"/>
</dbReference>
<reference evidence="23 24" key="1">
    <citation type="journal article" date="2007" name="Science">
        <title>Sea anemone genome reveals ancestral eumetazoan gene repertoire and genomic organization.</title>
        <authorList>
            <person name="Putnam N.H."/>
            <person name="Srivastava M."/>
            <person name="Hellsten U."/>
            <person name="Dirks B."/>
            <person name="Chapman J."/>
            <person name="Salamov A."/>
            <person name="Terry A."/>
            <person name="Shapiro H."/>
            <person name="Lindquist E."/>
            <person name="Kapitonov V.V."/>
            <person name="Jurka J."/>
            <person name="Genikhovich G."/>
            <person name="Grigoriev I.V."/>
            <person name="Lucas S.M."/>
            <person name="Steele R.E."/>
            <person name="Finnerty J.R."/>
            <person name="Technau U."/>
            <person name="Martindale M.Q."/>
            <person name="Rokhsar D.S."/>
        </authorList>
    </citation>
    <scope>NUCLEOTIDE SEQUENCE [LARGE SCALE GENOMIC DNA]</scope>
    <source>
        <strain evidence="24">CH2 X CH6</strain>
    </source>
</reference>
<dbReference type="GO" id="GO:0006777">
    <property type="term" value="P:Mo-molybdopterin cofactor biosynthetic process"/>
    <property type="evidence" value="ECO:0000318"/>
    <property type="project" value="GO_Central"/>
</dbReference>
<dbReference type="NCBIfam" id="NF006870">
    <property type="entry name" value="PRK09364.1"/>
    <property type="match status" value="1"/>
</dbReference>
<protein>
    <recommendedName>
        <fullName evidence="8">Molybdenum cofactor biosynthesis protein 1</fullName>
        <ecNumber evidence="6">4.1.99.22</ecNumber>
        <ecNumber evidence="7">4.6.1.17</ecNumber>
    </recommendedName>
</protein>
<keyword evidence="24" id="KW-1185">Reference proteome</keyword>
<organism evidence="23 24">
    <name type="scientific">Nematostella vectensis</name>
    <name type="common">Starlet sea anemone</name>
    <dbReference type="NCBI Taxonomy" id="45351"/>
    <lineage>
        <taxon>Eukaryota</taxon>
        <taxon>Metazoa</taxon>
        <taxon>Cnidaria</taxon>
        <taxon>Anthozoa</taxon>
        <taxon>Hexacorallia</taxon>
        <taxon>Actiniaria</taxon>
        <taxon>Edwardsiidae</taxon>
        <taxon>Nematostella</taxon>
    </lineage>
</organism>
<dbReference type="NCBIfam" id="TIGR02666">
    <property type="entry name" value="moaA"/>
    <property type="match status" value="1"/>
</dbReference>
<evidence type="ECO:0000313" key="23">
    <source>
        <dbReference type="EMBL" id="EDO45891.1"/>
    </source>
</evidence>
<dbReference type="Pfam" id="PF06463">
    <property type="entry name" value="Mob_synth_C"/>
    <property type="match status" value="1"/>
</dbReference>
<dbReference type="InterPro" id="IPR000385">
    <property type="entry name" value="MoaA_NifB_PqqE_Fe-S-bd_CS"/>
</dbReference>
<dbReference type="EC" id="4.1.99.22" evidence="6"/>
<dbReference type="PROSITE" id="PS01305">
    <property type="entry name" value="MOAA_NIFB_PQQE"/>
    <property type="match status" value="1"/>
</dbReference>
<dbReference type="SFLD" id="SFLDG01383">
    <property type="entry name" value="cyclic_pyranopterin_phosphate"/>
    <property type="match status" value="1"/>
</dbReference>
<proteinExistence type="inferred from homology"/>
<evidence type="ECO:0000256" key="20">
    <source>
        <dbReference type="ARBA" id="ARBA00063038"/>
    </source>
</evidence>
<dbReference type="GO" id="GO:0061799">
    <property type="term" value="F:cyclic pyranopterin monophosphate synthase activity"/>
    <property type="evidence" value="ECO:0000318"/>
    <property type="project" value="GO_Central"/>
</dbReference>
<dbReference type="SMART" id="SM00729">
    <property type="entry name" value="Elp3"/>
    <property type="match status" value="1"/>
</dbReference>
<dbReference type="NCBIfam" id="TIGR00581">
    <property type="entry name" value="moaC"/>
    <property type="match status" value="1"/>
</dbReference>
<evidence type="ECO:0000256" key="4">
    <source>
        <dbReference type="ARBA" id="ARBA00008484"/>
    </source>
</evidence>
<dbReference type="STRING" id="45351.A7RRV4"/>
<accession>A7RRV4</accession>
<comment type="pathway">
    <text evidence="3">Cofactor biosynthesis; molybdopterin biosynthesis.</text>
</comment>
<dbReference type="FunFam" id="3.20.20.70:FF:000117">
    <property type="entry name" value="molybdenum cofactor biosynthesis protein 1"/>
    <property type="match status" value="1"/>
</dbReference>
<keyword evidence="13" id="KW-0408">Iron</keyword>
<comment type="catalytic activity">
    <reaction evidence="18">
        <text>GTP + AH2 + S-adenosyl-L-methionine = (8S)-3',8-cyclo-7,8-dihydroguanosine 5'-triphosphate + 5'-deoxyadenosine + L-methionine + A + H(+)</text>
        <dbReference type="Rhea" id="RHEA:49576"/>
        <dbReference type="ChEBI" id="CHEBI:13193"/>
        <dbReference type="ChEBI" id="CHEBI:15378"/>
        <dbReference type="ChEBI" id="CHEBI:17319"/>
        <dbReference type="ChEBI" id="CHEBI:17499"/>
        <dbReference type="ChEBI" id="CHEBI:37565"/>
        <dbReference type="ChEBI" id="CHEBI:57844"/>
        <dbReference type="ChEBI" id="CHEBI:59789"/>
        <dbReference type="ChEBI" id="CHEBI:131766"/>
        <dbReference type="EC" id="4.1.99.22"/>
    </reaction>
</comment>
<feature type="region of interest" description="Disordered" evidence="21">
    <location>
        <begin position="338"/>
        <end position="371"/>
    </location>
</feature>
<keyword evidence="14" id="KW-0411">Iron-sulfur</keyword>
<dbReference type="Pfam" id="PF01967">
    <property type="entry name" value="MoaC"/>
    <property type="match status" value="1"/>
</dbReference>
<evidence type="ECO:0000256" key="11">
    <source>
        <dbReference type="ARBA" id="ARBA00022723"/>
    </source>
</evidence>
<comment type="function">
    <text evidence="19">Isoform MOCS1A and isoform MOCS1B probably form a complex that catalyzes the conversion of 5'-GTP to cyclic pyranopterin monophosphate (cPMP). MOCS1A catalyzes the cyclization of GTP to (8S)-3',8-cyclo-7,8-dihydroguanosine 5'-triphosphate and MOCS1B catalyzes the subsequent conversion of (8S)-3',8-cyclo-7,8-dihydroguanosine 5'-triphosphate to cPMP.</text>
</comment>
<dbReference type="Gene3D" id="3.30.70.640">
    <property type="entry name" value="Molybdopterin cofactor biosynthesis C (MoaC) domain"/>
    <property type="match status" value="1"/>
</dbReference>
<dbReference type="PhylomeDB" id="A7RRV4"/>
<dbReference type="CDD" id="cd21117">
    <property type="entry name" value="Twitch_MoaA"/>
    <property type="match status" value="1"/>
</dbReference>
<keyword evidence="17" id="KW-0456">Lyase</keyword>
<dbReference type="SFLD" id="SFLDG01386">
    <property type="entry name" value="main_SPASM_domain-containing"/>
    <property type="match status" value="1"/>
</dbReference>
<dbReference type="OMA" id="EQQMKVW"/>
<keyword evidence="11" id="KW-0479">Metal-binding</keyword>
<evidence type="ECO:0000256" key="19">
    <source>
        <dbReference type="ARBA" id="ARBA00054222"/>
    </source>
</evidence>
<dbReference type="GO" id="GO:0051539">
    <property type="term" value="F:4 iron, 4 sulfur cluster binding"/>
    <property type="evidence" value="ECO:0007669"/>
    <property type="project" value="UniProtKB-KW"/>
</dbReference>
<dbReference type="CDD" id="cd01335">
    <property type="entry name" value="Radical_SAM"/>
    <property type="match status" value="1"/>
</dbReference>
<keyword evidence="15" id="KW-0342">GTP-binding</keyword>
<evidence type="ECO:0000256" key="2">
    <source>
        <dbReference type="ARBA" id="ARBA00001966"/>
    </source>
</evidence>
<dbReference type="InterPro" id="IPR023045">
    <property type="entry name" value="MoaC"/>
</dbReference>
<keyword evidence="10" id="KW-0949">S-adenosyl-L-methionine</keyword>
<evidence type="ECO:0000256" key="8">
    <source>
        <dbReference type="ARBA" id="ARBA00015273"/>
    </source>
</evidence>
<dbReference type="PANTHER" id="PTHR22960:SF0">
    <property type="entry name" value="MOLYBDENUM COFACTOR BIOSYNTHESIS PROTEIN 1"/>
    <property type="match status" value="1"/>
</dbReference>
<evidence type="ECO:0000256" key="14">
    <source>
        <dbReference type="ARBA" id="ARBA00023014"/>
    </source>
</evidence>
<evidence type="ECO:0000256" key="5">
    <source>
        <dbReference type="ARBA" id="ARBA00009862"/>
    </source>
</evidence>
<dbReference type="InterPro" id="IPR002820">
    <property type="entry name" value="Mopterin_CF_biosynth-C_dom"/>
</dbReference>
<dbReference type="InterPro" id="IPR010505">
    <property type="entry name" value="MoaA_twitch"/>
</dbReference>
<name>A7RRV4_NEMVE</name>
<dbReference type="SFLD" id="SFLDG01067">
    <property type="entry name" value="SPASM/twitch_domain_containing"/>
    <property type="match status" value="1"/>
</dbReference>
<dbReference type="InterPro" id="IPR047594">
    <property type="entry name" value="MoaC_bact/euk"/>
</dbReference>
<evidence type="ECO:0000259" key="22">
    <source>
        <dbReference type="PROSITE" id="PS51918"/>
    </source>
</evidence>
<evidence type="ECO:0000256" key="21">
    <source>
        <dbReference type="SAM" id="MobiDB-lite"/>
    </source>
</evidence>
<feature type="non-terminal residue" evidence="23">
    <location>
        <position position="531"/>
    </location>
</feature>
<evidence type="ECO:0000256" key="3">
    <source>
        <dbReference type="ARBA" id="ARBA00005046"/>
    </source>
</evidence>
<feature type="domain" description="Radical SAM core" evidence="22">
    <location>
        <begin position="17"/>
        <end position="238"/>
    </location>
</feature>
<comment type="catalytic activity">
    <reaction evidence="1">
        <text>(8S)-3',8-cyclo-7,8-dihydroguanosine 5'-triphosphate = cyclic pyranopterin phosphate + diphosphate</text>
        <dbReference type="Rhea" id="RHEA:49580"/>
        <dbReference type="ChEBI" id="CHEBI:33019"/>
        <dbReference type="ChEBI" id="CHEBI:59648"/>
        <dbReference type="ChEBI" id="CHEBI:131766"/>
        <dbReference type="EC" id="4.6.1.17"/>
    </reaction>
</comment>
<evidence type="ECO:0000256" key="10">
    <source>
        <dbReference type="ARBA" id="ARBA00022691"/>
    </source>
</evidence>
<dbReference type="Gene3D" id="3.20.20.70">
    <property type="entry name" value="Aldolase class I"/>
    <property type="match status" value="1"/>
</dbReference>
<comment type="subunit">
    <text evidence="20">Isoform MOCS1A and isoform MOCS1B probably form a heterooligomer.</text>
</comment>
<dbReference type="Pfam" id="PF04055">
    <property type="entry name" value="Radical_SAM"/>
    <property type="match status" value="1"/>
</dbReference>
<dbReference type="UniPathway" id="UPA00344"/>
<dbReference type="InterPro" id="IPR007197">
    <property type="entry name" value="rSAM"/>
</dbReference>
<evidence type="ECO:0000256" key="1">
    <source>
        <dbReference type="ARBA" id="ARBA00001637"/>
    </source>
</evidence>
<evidence type="ECO:0000256" key="16">
    <source>
        <dbReference type="ARBA" id="ARBA00023150"/>
    </source>
</evidence>
<dbReference type="SUPFAM" id="SSF102114">
    <property type="entry name" value="Radical SAM enzymes"/>
    <property type="match status" value="1"/>
</dbReference>
<dbReference type="GO" id="GO:0005525">
    <property type="term" value="F:GTP binding"/>
    <property type="evidence" value="ECO:0007669"/>
    <property type="project" value="UniProtKB-KW"/>
</dbReference>
<evidence type="ECO:0000256" key="12">
    <source>
        <dbReference type="ARBA" id="ARBA00022741"/>
    </source>
</evidence>
<dbReference type="InterPro" id="IPR040064">
    <property type="entry name" value="MoaA-like"/>
</dbReference>
<evidence type="ECO:0000313" key="24">
    <source>
        <dbReference type="Proteomes" id="UP000001593"/>
    </source>
</evidence>
<comment type="similarity">
    <text evidence="5">In the N-terminal section; belongs to the radical SAM superfamily. MoaA family.</text>
</comment>
<dbReference type="InterPro" id="IPR013483">
    <property type="entry name" value="MoaA"/>
</dbReference>
<dbReference type="HAMAP" id="MF_01225_B">
    <property type="entry name" value="MoaA_B"/>
    <property type="match status" value="1"/>
</dbReference>
<evidence type="ECO:0000256" key="6">
    <source>
        <dbReference type="ARBA" id="ARBA00012167"/>
    </source>
</evidence>
<dbReference type="SUPFAM" id="SSF55040">
    <property type="entry name" value="Molybdenum cofactor biosynthesis protein C, MoaC"/>
    <property type="match status" value="1"/>
</dbReference>
<evidence type="ECO:0000256" key="15">
    <source>
        <dbReference type="ARBA" id="ARBA00023134"/>
    </source>
</evidence>
<dbReference type="InterPro" id="IPR036522">
    <property type="entry name" value="MoaC_sf"/>
</dbReference>
<dbReference type="Proteomes" id="UP000001593">
    <property type="component" value="Unassembled WGS sequence"/>
</dbReference>
<dbReference type="SFLD" id="SFLDS00029">
    <property type="entry name" value="Radical_SAM"/>
    <property type="match status" value="1"/>
</dbReference>
<dbReference type="eggNOG" id="KOG2876">
    <property type="taxonomic scope" value="Eukaryota"/>
</dbReference>
<dbReference type="CDD" id="cd01420">
    <property type="entry name" value="MoaC_PE"/>
    <property type="match status" value="1"/>
</dbReference>
<evidence type="ECO:0000256" key="7">
    <source>
        <dbReference type="ARBA" id="ARBA00012575"/>
    </source>
</evidence>
<keyword evidence="16" id="KW-0501">Molybdenum cofactor biosynthesis</keyword>
<dbReference type="EC" id="4.6.1.17" evidence="7"/>
<keyword evidence="9" id="KW-0004">4Fe-4S</keyword>
<dbReference type="AlphaFoldDB" id="A7RRV4"/>
<dbReference type="PANTHER" id="PTHR22960">
    <property type="entry name" value="MOLYBDOPTERIN COFACTOR SYNTHESIS PROTEIN A"/>
    <property type="match status" value="1"/>
</dbReference>
<evidence type="ECO:0000256" key="13">
    <source>
        <dbReference type="ARBA" id="ARBA00023004"/>
    </source>
</evidence>
<dbReference type="EMBL" id="DS469532">
    <property type="protein sequence ID" value="EDO45891.1"/>
    <property type="molecule type" value="Genomic_DNA"/>
</dbReference>
<dbReference type="HOGENOM" id="CLU_009273_7_2_1"/>
<evidence type="ECO:0000256" key="9">
    <source>
        <dbReference type="ARBA" id="ARBA00022485"/>
    </source>
</evidence>
<dbReference type="PROSITE" id="PS51918">
    <property type="entry name" value="RADICAL_SAM"/>
    <property type="match status" value="1"/>
</dbReference>
<dbReference type="InterPro" id="IPR006638">
    <property type="entry name" value="Elp3/MiaA/NifB-like_rSAM"/>
</dbReference>
<dbReference type="InterPro" id="IPR013785">
    <property type="entry name" value="Aldolase_TIM"/>
</dbReference>
<dbReference type="GO" id="GO:0061798">
    <property type="term" value="F:GTP 3',8'-cyclase activity"/>
    <property type="evidence" value="ECO:0000318"/>
    <property type="project" value="GO_Central"/>
</dbReference>
<evidence type="ECO:0000256" key="18">
    <source>
        <dbReference type="ARBA" id="ARBA00048697"/>
    </source>
</evidence>
<keyword evidence="12" id="KW-0547">Nucleotide-binding</keyword>
<sequence>LFGDREIRPFSEFLTDTFGRQHNYLRISLTERCNLRCQYCMPEDGIKLTPSNEVLSSEEIILIARMFVKQGVTKIRLTGGEPLVRKDIIELCEELGSIEGLQDLGMTTNGITLARKLPHLQRAGLNLLNISLDTLVPQKFEFITRRKGWHKVMDAIDTALDLGYDPVKVNCVVMKGLNEDEICDFVSLTKNKAINVRLIEYMPFDGNKWNYSKFVSYKEMLKLIWERWPDFSRLDDHPNDTSKGFQVPGFKGSVGFITSMSEQFCGSCNRLRITADGNLKVCLFGNSEVSLRDALRSGASTDEMLELIGAAVGRKKKQHAGMFNIVKQKNRPMILIGGQSDMSCTTSQPTNQDSDQSETIGQDNNQSGSLKLTHVDSTGMAKMVEVKDKMETTRIAVATGKVLLPTVAFRLVKENKIKKGDVLTTAHLAGIMAAKHTSTLIPLCHNIPLTRIELSLRLEEEDQAVEIRSTVTTVGRTGVEMEALTAVSVAALTVYDMCKAVSHDIRISDVMLLRKTGGKRDFTRSGEDDGK</sequence>
<comment type="similarity">
    <text evidence="4">In the C-terminal section; belongs to the MoaC family.</text>
</comment>
<dbReference type="NCBIfam" id="NF001199">
    <property type="entry name" value="PRK00164.2-1"/>
    <property type="match status" value="1"/>
</dbReference>
<dbReference type="InParanoid" id="A7RRV4"/>
<gene>
    <name evidence="23" type="ORF">NEMVEDRAFT_v1g90986</name>
</gene>
<dbReference type="InterPro" id="IPR058240">
    <property type="entry name" value="rSAM_sf"/>
</dbReference>
<feature type="compositionally biased region" description="Polar residues" evidence="21">
    <location>
        <begin position="340"/>
        <end position="370"/>
    </location>
</feature>
<dbReference type="GO" id="GO:0046872">
    <property type="term" value="F:metal ion binding"/>
    <property type="evidence" value="ECO:0007669"/>
    <property type="project" value="UniProtKB-KW"/>
</dbReference>
<evidence type="ECO:0000256" key="17">
    <source>
        <dbReference type="ARBA" id="ARBA00023239"/>
    </source>
</evidence>
<dbReference type="HAMAP" id="MF_01224_B">
    <property type="entry name" value="MoaC_B"/>
    <property type="match status" value="1"/>
</dbReference>
<comment type="cofactor">
    <cofactor evidence="2">
        <name>[4Fe-4S] cluster</name>
        <dbReference type="ChEBI" id="CHEBI:49883"/>
    </cofactor>
</comment>